<keyword evidence="3" id="KW-0862">Zinc</keyword>
<keyword evidence="1" id="KW-0479">Metal-binding</keyword>
<proteinExistence type="predicted"/>
<dbReference type="EMBL" id="HBFR01025128">
    <property type="protein sequence ID" value="CAD8890805.1"/>
    <property type="molecule type" value="Transcribed_RNA"/>
</dbReference>
<evidence type="ECO:0000256" key="1">
    <source>
        <dbReference type="ARBA" id="ARBA00022723"/>
    </source>
</evidence>
<organism evidence="6">
    <name type="scientific">Corethron hystrix</name>
    <dbReference type="NCBI Taxonomy" id="216773"/>
    <lineage>
        <taxon>Eukaryota</taxon>
        <taxon>Sar</taxon>
        <taxon>Stramenopiles</taxon>
        <taxon>Ochrophyta</taxon>
        <taxon>Bacillariophyta</taxon>
        <taxon>Coscinodiscophyceae</taxon>
        <taxon>Corethrophycidae</taxon>
        <taxon>Corethrales</taxon>
        <taxon>Corethraceae</taxon>
        <taxon>Corethron</taxon>
    </lineage>
</organism>
<sequence>MMDTISMKSGKDVSCSAFGENLEHHSSEYDDANMVSGEKGKHQANTLKRIDIIPHSDTTTNIMCVAEQESMHEQAQETVNHVFYSGSALVQGNKIQSIKKKQVSDSLKPLQECKDISLDIARDDQESLVFREKLRTRNISSHGKLCDKVSSAHKIREQDSELHFDNHVQSTGLRSKSLCSKQYDKHSLNKIVQEGTIAEVIQSYEGNITEGSCNQETKADNEEYSNVYGKFNIDTSISTVPSPNVSFPKISITTENPLPSRYLRETFAPDRSQNECRPRCNILYNTRDFFMLPQEKKLFDERLLWWSPHVNVIHDMTTCGYVTAKIRNCPRLNTKFPPISICVISFSCEPKYLEALRLKKYKILIRMLPLRKSNYSNSPEISVADNHTWPKGTFLEVNNRGICHLKQRKRQQLGSSKWKGLCEVMDISNFVVTNKYSKMQKVKILTKDPEAYGVQIAVVEHYDSLFISRNFPRPSWTCEQSLSLAKTHMQSKIVVIEDEGLKCTEYDSINSGMSLILQLTCLLSRKVMKMPVRGLKCKHIQCFDLLSFLEVNYFSSVLRWKCPICEDFVSVHELVKCGLFESLILINSENIENGLDRIKLDVDGNWTAVPAKRRGVPEVI</sequence>
<dbReference type="GO" id="GO:0000785">
    <property type="term" value="C:chromatin"/>
    <property type="evidence" value="ECO:0007669"/>
    <property type="project" value="TreeGrafter"/>
</dbReference>
<dbReference type="Gene3D" id="3.30.40.10">
    <property type="entry name" value="Zinc/RING finger domain, C3HC4 (zinc finger)"/>
    <property type="match status" value="1"/>
</dbReference>
<evidence type="ECO:0000259" key="5">
    <source>
        <dbReference type="PROSITE" id="PS51044"/>
    </source>
</evidence>
<evidence type="ECO:0000256" key="4">
    <source>
        <dbReference type="PROSITE-ProRule" id="PRU00452"/>
    </source>
</evidence>
<reference evidence="6" key="1">
    <citation type="submission" date="2021-01" db="EMBL/GenBank/DDBJ databases">
        <authorList>
            <person name="Corre E."/>
            <person name="Pelletier E."/>
            <person name="Niang G."/>
            <person name="Scheremetjew M."/>
            <person name="Finn R."/>
            <person name="Kale V."/>
            <person name="Holt S."/>
            <person name="Cochrane G."/>
            <person name="Meng A."/>
            <person name="Brown T."/>
            <person name="Cohen L."/>
        </authorList>
    </citation>
    <scope>NUCLEOTIDE SEQUENCE</scope>
    <source>
        <strain evidence="6">308</strain>
    </source>
</reference>
<dbReference type="PROSITE" id="PS51044">
    <property type="entry name" value="ZF_SP_RING"/>
    <property type="match status" value="1"/>
</dbReference>
<dbReference type="InterPro" id="IPR004181">
    <property type="entry name" value="Znf_MIZ"/>
</dbReference>
<dbReference type="GO" id="GO:0016925">
    <property type="term" value="P:protein sumoylation"/>
    <property type="evidence" value="ECO:0007669"/>
    <property type="project" value="TreeGrafter"/>
</dbReference>
<gene>
    <name evidence="6" type="ORF">CHYS00102_LOCUS18011</name>
</gene>
<evidence type="ECO:0000256" key="2">
    <source>
        <dbReference type="ARBA" id="ARBA00022771"/>
    </source>
</evidence>
<dbReference type="Pfam" id="PF02891">
    <property type="entry name" value="zf-MIZ"/>
    <property type="match status" value="1"/>
</dbReference>
<dbReference type="GO" id="GO:0008270">
    <property type="term" value="F:zinc ion binding"/>
    <property type="evidence" value="ECO:0007669"/>
    <property type="project" value="UniProtKB-KW"/>
</dbReference>
<dbReference type="AlphaFoldDB" id="A0A7S1BKZ1"/>
<dbReference type="CDD" id="cd16650">
    <property type="entry name" value="SP-RING_PIAS-like"/>
    <property type="match status" value="1"/>
</dbReference>
<dbReference type="GO" id="GO:0061665">
    <property type="term" value="F:SUMO ligase activity"/>
    <property type="evidence" value="ECO:0007669"/>
    <property type="project" value="TreeGrafter"/>
</dbReference>
<dbReference type="PANTHER" id="PTHR10782:SF4">
    <property type="entry name" value="TONALLI, ISOFORM E"/>
    <property type="match status" value="1"/>
</dbReference>
<feature type="domain" description="SP-RING-type" evidence="5">
    <location>
        <begin position="504"/>
        <end position="598"/>
    </location>
</feature>
<evidence type="ECO:0000313" key="6">
    <source>
        <dbReference type="EMBL" id="CAD8890805.1"/>
    </source>
</evidence>
<dbReference type="InterPro" id="IPR013083">
    <property type="entry name" value="Znf_RING/FYVE/PHD"/>
</dbReference>
<protein>
    <recommendedName>
        <fullName evidence="5">SP-RING-type domain-containing protein</fullName>
    </recommendedName>
</protein>
<name>A0A7S1BKZ1_9STRA</name>
<keyword evidence="2 4" id="KW-0863">Zinc-finger</keyword>
<evidence type="ECO:0000256" key="3">
    <source>
        <dbReference type="ARBA" id="ARBA00022833"/>
    </source>
</evidence>
<accession>A0A7S1BKZ1</accession>
<dbReference type="PANTHER" id="PTHR10782">
    <property type="entry name" value="ZINC FINGER MIZ DOMAIN-CONTAINING PROTEIN"/>
    <property type="match status" value="1"/>
</dbReference>